<name>A0A061AV34_CYBFA</name>
<dbReference type="VEuPathDB" id="FungiDB:BON22_0184"/>
<dbReference type="PANTHER" id="PTHR14778">
    <property type="entry name" value="KINETOCHORE-ASSOCIATED PROTEIN DSN1 HOMOLOG"/>
    <property type="match status" value="1"/>
</dbReference>
<dbReference type="OrthoDB" id="3364649at2759"/>
<dbReference type="Pfam" id="PF08202">
    <property type="entry name" value="MIS13"/>
    <property type="match status" value="1"/>
</dbReference>
<dbReference type="GO" id="GO:0051301">
    <property type="term" value="P:cell division"/>
    <property type="evidence" value="ECO:0007669"/>
    <property type="project" value="InterPro"/>
</dbReference>
<dbReference type="Proteomes" id="UP000189513">
    <property type="component" value="Unassembled WGS sequence"/>
</dbReference>
<dbReference type="GO" id="GO:0007059">
    <property type="term" value="P:chromosome segregation"/>
    <property type="evidence" value="ECO:0007669"/>
    <property type="project" value="InterPro"/>
</dbReference>
<protein>
    <submittedName>
        <fullName evidence="2">CYFA0S02e03444g1_1</fullName>
    </submittedName>
    <submittedName>
        <fullName evidence="3">Kinetochore protein mis13</fullName>
    </submittedName>
</protein>
<dbReference type="STRING" id="36022.A0A061AV34"/>
<dbReference type="OMA" id="NISWWNR"/>
<dbReference type="EMBL" id="MPUK01000001">
    <property type="protein sequence ID" value="ONH70031.1"/>
    <property type="molecule type" value="Genomic_DNA"/>
</dbReference>
<evidence type="ECO:0000313" key="4">
    <source>
        <dbReference type="Proteomes" id="UP000189513"/>
    </source>
</evidence>
<dbReference type="AlphaFoldDB" id="A0A061AV34"/>
<evidence type="ECO:0000256" key="1">
    <source>
        <dbReference type="SAM" id="MobiDB-lite"/>
    </source>
</evidence>
<gene>
    <name evidence="3" type="ORF">BON22_0184</name>
    <name evidence="2" type="ORF">CYFA0S_02e03444g</name>
</gene>
<reference evidence="3" key="3">
    <citation type="submission" date="2017-01" db="EMBL/GenBank/DDBJ databases">
        <authorList>
            <person name="Mah S.A."/>
            <person name="Swanson W.J."/>
            <person name="Moy G.W."/>
            <person name="Vacquier V.D."/>
        </authorList>
    </citation>
    <scope>NUCLEOTIDE SEQUENCE [LARGE SCALE GENOMIC DNA]</scope>
    <source>
        <strain evidence="3">65</strain>
    </source>
</reference>
<evidence type="ECO:0000313" key="2">
    <source>
        <dbReference type="EMBL" id="CDR38590.1"/>
    </source>
</evidence>
<reference evidence="2" key="1">
    <citation type="journal article" date="2014" name="Genome Announc.">
        <title>Genome sequence of the yeast Cyberlindnera fabianii (Hansenula fabianii).</title>
        <authorList>
            <person name="Freel K.C."/>
            <person name="Sarilar V."/>
            <person name="Neuveglise C."/>
            <person name="Devillers H."/>
            <person name="Friedrich A."/>
            <person name="Schacherer J."/>
        </authorList>
    </citation>
    <scope>NUCLEOTIDE SEQUENCE</scope>
    <source>
        <strain evidence="2">YJS4271</strain>
    </source>
</reference>
<organism evidence="2">
    <name type="scientific">Cyberlindnera fabianii</name>
    <name type="common">Yeast</name>
    <name type="synonym">Hansenula fabianii</name>
    <dbReference type="NCBI Taxonomy" id="36022"/>
    <lineage>
        <taxon>Eukaryota</taxon>
        <taxon>Fungi</taxon>
        <taxon>Dikarya</taxon>
        <taxon>Ascomycota</taxon>
        <taxon>Saccharomycotina</taxon>
        <taxon>Saccharomycetes</taxon>
        <taxon>Phaffomycetales</taxon>
        <taxon>Phaffomycetaceae</taxon>
        <taxon>Cyberlindnera</taxon>
    </lineage>
</organism>
<dbReference type="EMBL" id="LK052887">
    <property type="protein sequence ID" value="CDR38590.1"/>
    <property type="molecule type" value="Genomic_DNA"/>
</dbReference>
<feature type="compositionally biased region" description="Polar residues" evidence="1">
    <location>
        <begin position="165"/>
        <end position="177"/>
    </location>
</feature>
<feature type="region of interest" description="Disordered" evidence="1">
    <location>
        <begin position="1"/>
        <end position="193"/>
    </location>
</feature>
<dbReference type="InterPro" id="IPR013218">
    <property type="entry name" value="Dsn1/Mis13"/>
</dbReference>
<proteinExistence type="predicted"/>
<feature type="compositionally biased region" description="Low complexity" evidence="1">
    <location>
        <begin position="114"/>
        <end position="128"/>
    </location>
</feature>
<feature type="compositionally biased region" description="Basic and acidic residues" evidence="1">
    <location>
        <begin position="20"/>
        <end position="35"/>
    </location>
</feature>
<reference evidence="4" key="2">
    <citation type="journal article" date="2017" name="Genome Announc.">
        <title>Genome sequences of Cyberlindnera fabianii 65, Pichia kudriavzevii 129, and Saccharomyces cerevisiae 131 isolated from fermented masau fruits in Zimbabwe.</title>
        <authorList>
            <person name="van Rijswijck I.M.H."/>
            <person name="Derks M.F.L."/>
            <person name="Abee T."/>
            <person name="de Ridder D."/>
            <person name="Smid E.J."/>
        </authorList>
    </citation>
    <scope>NUCLEOTIDE SEQUENCE [LARGE SCALE GENOMIC DNA]</scope>
    <source>
        <strain evidence="4">65</strain>
    </source>
</reference>
<accession>A0A061AV34</accession>
<sequence>MPPKGSTSSVPRRRSMRIQNIEEDKKRTNLKDLLKRGSSSLEQKKKAAEKDGGFSFPGTSSKSKANGSVSSSSTTAKSRATGPAAKKGKMRRLQAEDMMITPDKQNQKKRQKKNPSTSTSTSTPTATATKRKRVNDDYEEHSTSMQIALPISDTPIIRRNKEYRNNGSQGRRSSLSNRGKRVSSIGNGFSGVPHEQVPTSEYYKHLDHSLPDPHKMRQLLTWCAKRVFDEDKNRHIKQKNKLPAEELTALNIAKVIKEEIVNDLTNGKINISWWNRDDEDDEATGESSQNVEKTLSPNERNVKNAEALDQLKSRLLELKESCSEWEKDMSKHVELPTISMANVKLDPGSSELMKKVLDKSLLNEISKVEHSAFHEISENLEITMDSFTELTHHLKSSSVGRQKFVSDKSQVLSNILDTTFDDDTLSKMSKSEVNRDIDTQDLLRGISRLDR</sequence>
<feature type="compositionally biased region" description="Basic and acidic residues" evidence="1">
    <location>
        <begin position="42"/>
        <end position="52"/>
    </location>
</feature>
<dbReference type="PANTHER" id="PTHR14778:SF2">
    <property type="entry name" value="KINETOCHORE-ASSOCIATED PROTEIN DSN1 HOMOLOG"/>
    <property type="match status" value="1"/>
</dbReference>
<evidence type="ECO:0000313" key="3">
    <source>
        <dbReference type="EMBL" id="ONH70031.1"/>
    </source>
</evidence>
<feature type="compositionally biased region" description="Low complexity" evidence="1">
    <location>
        <begin position="59"/>
        <end position="81"/>
    </location>
</feature>
<dbReference type="GO" id="GO:0000444">
    <property type="term" value="C:MIS12/MIND type complex"/>
    <property type="evidence" value="ECO:0007669"/>
    <property type="project" value="InterPro"/>
</dbReference>
<feature type="compositionally biased region" description="Polar residues" evidence="1">
    <location>
        <begin position="1"/>
        <end position="10"/>
    </location>
</feature>
<keyword evidence="4" id="KW-1185">Reference proteome</keyword>